<reference evidence="2 3" key="1">
    <citation type="submission" date="2011-06" db="EMBL/GenBank/DDBJ databases">
        <title>The complete genome of Spirochaeta thermophila DSM 6578.</title>
        <authorList>
            <consortium name="US DOE Joint Genome Institute (JGI-PGF)"/>
            <person name="Lucas S."/>
            <person name="Lapidus A."/>
            <person name="Bruce D."/>
            <person name="Goodwin L."/>
            <person name="Pitluck S."/>
            <person name="Peters L."/>
            <person name="Kyrpides N."/>
            <person name="Mavromatis K."/>
            <person name="Ivanova N."/>
            <person name="Mikailova N."/>
            <person name="Pagani I."/>
            <person name="Chertkov O."/>
            <person name="Detter J.C."/>
            <person name="Tapia R."/>
            <person name="Han C."/>
            <person name="Land M."/>
            <person name="Hauser L."/>
            <person name="Markowitz V."/>
            <person name="Cheng J.-F."/>
            <person name="Hugenholtz P."/>
            <person name="Woyke T."/>
            <person name="Wu D."/>
            <person name="Spring S."/>
            <person name="Merkhoffer B."/>
            <person name="Schneider S."/>
            <person name="Klenk H.-P."/>
            <person name="Eisen J.A."/>
        </authorList>
    </citation>
    <scope>NUCLEOTIDE SEQUENCE [LARGE SCALE GENOMIC DNA]</scope>
    <source>
        <strain evidence="3">ATCC 700085 / DSM 6578 / Z-1203</strain>
    </source>
</reference>
<dbReference type="AlphaFoldDB" id="G0GCV8"/>
<organism evidence="2 3">
    <name type="scientific">Winmispira thermophila (strain ATCC 700085 / DSM 6578 / Z-1203)</name>
    <name type="common">Spirochaeta thermophila</name>
    <dbReference type="NCBI Taxonomy" id="869211"/>
    <lineage>
        <taxon>Bacteria</taxon>
        <taxon>Pseudomonadati</taxon>
        <taxon>Spirochaetota</taxon>
        <taxon>Spirochaetia</taxon>
        <taxon>Winmispirales</taxon>
        <taxon>Winmispiraceae</taxon>
        <taxon>Winmispira</taxon>
    </lineage>
</organism>
<evidence type="ECO:0008006" key="4">
    <source>
        <dbReference type="Google" id="ProtNLM"/>
    </source>
</evidence>
<keyword evidence="3" id="KW-1185">Reference proteome</keyword>
<accession>G0GCV8</accession>
<gene>
    <name evidence="2" type="ordered locus">Spith_0977</name>
</gene>
<dbReference type="EMBL" id="CP002903">
    <property type="protein sequence ID" value="AEJ61250.1"/>
    <property type="molecule type" value="Genomic_DNA"/>
</dbReference>
<sequence>MGVRLLLWCLLVFLVGGVVYAGGQGEDELEMARRLIEEKRYNRAIEIITQVMREDPDRMEEAEALLARVRMVRGDFNALYAELIEVLYVQRDVERALEIIEELEGMDEEPDPAVRESLARAKETARFVYNQDRFRGIMEEGARLLDAGRYAEAVRLYQEGFGLYREEFFSSQYGNVILDEVGRVVSRLEGVAGGLSEVLADFEDAWKGYAAVVEGGGVDEVVEGYAALREAAFRLAAARREVFRLGRVVAWENLRVMESAGLEREDFFLGFMQRFVLGRVQVREREGVVGALERALLEGLGGVSAGLERRLEGVVQEGFGGAEVWEDAMRLAGVMVRLQECWGASGVWERGGMGDWEREIVGRGGRTVLVGRAYGAVAGAMGRLREVLGVGVLEGDVDVRLAAVRERVAGVWGVMGELEEMAGVFEGRFGAFGGRDAARVVEGAVRYLEGVAGEEERRAVRVVVEALAGDVGRMEEGVREVAAMVQGVRELLEGREEEVEVGGTLQTVLAKYPREALALAEEAEQALQGYLSFHASRSRVYAAMEEYLRTDEGVERLVAGFDSSAEEARALLETLQGLKGQAREQSLLAERYRNEGLKKLRDAERAIDREAYEEARTLLSEAGELFATSFSYQEDMELRREVDARLIALSERIVSEENQRIIREVRSLITQGREQYLLGNFEEAERLLLRAQARWRVTHTEDNEEVVYWLKFVRAALAIQRGRTISETDPLYSEITQLLNLARQDYQRASTLIEGGRRDEGMGLLDQAVEKLLRVRMAFPLNRDASILLLRIEQLRNPDNFDALFRRRIDESIAKLNTAPQEAYVELQDLAAIRPDFPGLKDAIYRAEITLGVRVPPPDPRNIARAKELYVQALDIFNRNDRANFPVALEQLNQAITLDPDNQDAVALKDRIQLAMGAQTTVTLPSYALRRYKEAEQKYVEGRYYEALAIVQELLADERAKRYPPLLELKRRIESRL</sequence>
<dbReference type="Gene3D" id="1.25.40.10">
    <property type="entry name" value="Tetratricopeptide repeat domain"/>
    <property type="match status" value="2"/>
</dbReference>
<dbReference type="OrthoDB" id="353373at2"/>
<feature type="coiled-coil region" evidence="1">
    <location>
        <begin position="565"/>
        <end position="595"/>
    </location>
</feature>
<name>G0GCV8_WINT7</name>
<dbReference type="SUPFAM" id="SSF48452">
    <property type="entry name" value="TPR-like"/>
    <property type="match status" value="1"/>
</dbReference>
<evidence type="ECO:0000256" key="1">
    <source>
        <dbReference type="SAM" id="Coils"/>
    </source>
</evidence>
<dbReference type="KEGG" id="stq:Spith_0977"/>
<evidence type="ECO:0000313" key="2">
    <source>
        <dbReference type="EMBL" id="AEJ61250.1"/>
    </source>
</evidence>
<dbReference type="InterPro" id="IPR011990">
    <property type="entry name" value="TPR-like_helical_dom_sf"/>
</dbReference>
<evidence type="ECO:0000313" key="3">
    <source>
        <dbReference type="Proteomes" id="UP000007254"/>
    </source>
</evidence>
<dbReference type="Proteomes" id="UP000007254">
    <property type="component" value="Chromosome"/>
</dbReference>
<keyword evidence="1" id="KW-0175">Coiled coil</keyword>
<protein>
    <recommendedName>
        <fullName evidence="4">Tetratricopeptide repeat protein</fullName>
    </recommendedName>
</protein>
<dbReference type="HOGENOM" id="CLU_011448_0_0_12"/>
<dbReference type="RefSeq" id="WP_014624610.1">
    <property type="nucleotide sequence ID" value="NC_017583.1"/>
</dbReference>
<proteinExistence type="predicted"/>
<dbReference type="STRING" id="869211.Spith_0977"/>